<evidence type="ECO:0000259" key="3">
    <source>
        <dbReference type="PROSITE" id="PS50888"/>
    </source>
</evidence>
<dbReference type="EMBL" id="JAUIQD010000005">
    <property type="protein sequence ID" value="KAK3350033.1"/>
    <property type="molecule type" value="Genomic_DNA"/>
</dbReference>
<dbReference type="Pfam" id="PF00010">
    <property type="entry name" value="HLH"/>
    <property type="match status" value="1"/>
</dbReference>
<sequence>MDSDPLRHLEFFSVPNNQTTNPVDQSYTLGASSTTQSPSIWDTATALGVDVALSRPPSLTHTALSLDSLGQTPSTGLTSISPLAPSLSQQSFYVGQSRPALPMRAPRTREGHERKRSRMSTDPAPFESVDYWIQFDNEESFSGIPESVEPHRPDLKGKGGAASETQRRASAVNPPQTTMSASRAGATKTEDFVDDDALDKALSDEEDGFSSINLADHLSRIDTAPPSDIPPREGLYSTPLSWERPQPGLRMDSLIGLNNSALNDAEQRRLIAIAMNPGPNMGGLGSNLNLNFGELNSGFNTTFGQGFGGMSQDPDPVSPPKYGAGQSRPAPPNAPRRQGSMSEKGKEKPKPGDRTAHNDIERKYRTNLKDKIAELRDAVPALQTISENVGEDDASHPSRTPKVSKGTVLTKATEYIHQLERRNRQIMQEHRKLSQRLQAFEQLLSATARPTYTMPSYSRTLFDPRGFC</sequence>
<dbReference type="PANTHER" id="PTHR47336:SF2">
    <property type="entry name" value="TRANSCRIPTION FACTOR HMS1-RELATED"/>
    <property type="match status" value="1"/>
</dbReference>
<dbReference type="InterPro" id="IPR036638">
    <property type="entry name" value="HLH_DNA-bd_sf"/>
</dbReference>
<reference evidence="4" key="2">
    <citation type="submission" date="2023-06" db="EMBL/GenBank/DDBJ databases">
        <authorList>
            <consortium name="Lawrence Berkeley National Laboratory"/>
            <person name="Haridas S."/>
            <person name="Hensen N."/>
            <person name="Bonometti L."/>
            <person name="Westerberg I."/>
            <person name="Brannstrom I.O."/>
            <person name="Guillou S."/>
            <person name="Cros-Aarteil S."/>
            <person name="Calhoun S."/>
            <person name="Kuo A."/>
            <person name="Mondo S."/>
            <person name="Pangilinan J."/>
            <person name="Riley R."/>
            <person name="Labutti K."/>
            <person name="Andreopoulos B."/>
            <person name="Lipzen A."/>
            <person name="Chen C."/>
            <person name="Yanf M."/>
            <person name="Daum C."/>
            <person name="Ng V."/>
            <person name="Clum A."/>
            <person name="Steindorff A."/>
            <person name="Ohm R."/>
            <person name="Martin F."/>
            <person name="Silar P."/>
            <person name="Natvig D."/>
            <person name="Lalanne C."/>
            <person name="Gautier V."/>
            <person name="Ament-Velasquez S.L."/>
            <person name="Kruys A."/>
            <person name="Hutchinson M.I."/>
            <person name="Powell A.J."/>
            <person name="Barry K."/>
            <person name="Miller A.N."/>
            <person name="Grigoriev I.V."/>
            <person name="Debuchy R."/>
            <person name="Gladieux P."/>
            <person name="Thoren M.H."/>
            <person name="Johannesson H."/>
        </authorList>
    </citation>
    <scope>NUCLEOTIDE SEQUENCE</scope>
    <source>
        <strain evidence="4">CBS 955.72</strain>
    </source>
</reference>
<keyword evidence="1" id="KW-0175">Coiled coil</keyword>
<feature type="compositionally biased region" description="Basic and acidic residues" evidence="2">
    <location>
        <begin position="343"/>
        <end position="364"/>
    </location>
</feature>
<feature type="region of interest" description="Disordered" evidence="2">
    <location>
        <begin position="103"/>
        <end position="122"/>
    </location>
</feature>
<organism evidence="4 5">
    <name type="scientific">Lasiosphaeria hispida</name>
    <dbReference type="NCBI Taxonomy" id="260671"/>
    <lineage>
        <taxon>Eukaryota</taxon>
        <taxon>Fungi</taxon>
        <taxon>Dikarya</taxon>
        <taxon>Ascomycota</taxon>
        <taxon>Pezizomycotina</taxon>
        <taxon>Sordariomycetes</taxon>
        <taxon>Sordariomycetidae</taxon>
        <taxon>Sordariales</taxon>
        <taxon>Lasiosphaeriaceae</taxon>
        <taxon>Lasiosphaeria</taxon>
    </lineage>
</organism>
<dbReference type="InterPro" id="IPR011598">
    <property type="entry name" value="bHLH_dom"/>
</dbReference>
<feature type="compositionally biased region" description="Basic and acidic residues" evidence="2">
    <location>
        <begin position="1"/>
        <end position="10"/>
    </location>
</feature>
<evidence type="ECO:0000313" key="5">
    <source>
        <dbReference type="Proteomes" id="UP001275084"/>
    </source>
</evidence>
<dbReference type="Proteomes" id="UP001275084">
    <property type="component" value="Unassembled WGS sequence"/>
</dbReference>
<dbReference type="Gene3D" id="4.10.280.10">
    <property type="entry name" value="Helix-loop-helix DNA-binding domain"/>
    <property type="match status" value="1"/>
</dbReference>
<dbReference type="GO" id="GO:0046983">
    <property type="term" value="F:protein dimerization activity"/>
    <property type="evidence" value="ECO:0007669"/>
    <property type="project" value="InterPro"/>
</dbReference>
<feature type="compositionally biased region" description="Basic and acidic residues" evidence="2">
    <location>
        <begin position="148"/>
        <end position="157"/>
    </location>
</feature>
<dbReference type="PROSITE" id="PS50888">
    <property type="entry name" value="BHLH"/>
    <property type="match status" value="1"/>
</dbReference>
<feature type="coiled-coil region" evidence="1">
    <location>
        <begin position="409"/>
        <end position="443"/>
    </location>
</feature>
<dbReference type="SMART" id="SM00353">
    <property type="entry name" value="HLH"/>
    <property type="match status" value="1"/>
</dbReference>
<accession>A0AAJ0MCZ8</accession>
<dbReference type="PANTHER" id="PTHR47336">
    <property type="entry name" value="TRANSCRIPTION FACTOR HMS1-RELATED"/>
    <property type="match status" value="1"/>
</dbReference>
<feature type="region of interest" description="Disordered" evidence="2">
    <location>
        <begin position="1"/>
        <end position="39"/>
    </location>
</feature>
<feature type="region of interest" description="Disordered" evidence="2">
    <location>
        <begin position="145"/>
        <end position="186"/>
    </location>
</feature>
<evidence type="ECO:0000313" key="4">
    <source>
        <dbReference type="EMBL" id="KAK3350033.1"/>
    </source>
</evidence>
<dbReference type="SUPFAM" id="SSF47459">
    <property type="entry name" value="HLH, helix-loop-helix DNA-binding domain"/>
    <property type="match status" value="1"/>
</dbReference>
<feature type="compositionally biased region" description="Polar residues" evidence="2">
    <location>
        <begin position="14"/>
        <end position="39"/>
    </location>
</feature>
<name>A0AAJ0MCZ8_9PEZI</name>
<evidence type="ECO:0000256" key="2">
    <source>
        <dbReference type="SAM" id="MobiDB-lite"/>
    </source>
</evidence>
<feature type="region of interest" description="Disordered" evidence="2">
    <location>
        <begin position="303"/>
        <end position="364"/>
    </location>
</feature>
<comment type="caution">
    <text evidence="4">The sequence shown here is derived from an EMBL/GenBank/DDBJ whole genome shotgun (WGS) entry which is preliminary data.</text>
</comment>
<dbReference type="AlphaFoldDB" id="A0AAJ0MCZ8"/>
<proteinExistence type="predicted"/>
<evidence type="ECO:0000256" key="1">
    <source>
        <dbReference type="SAM" id="Coils"/>
    </source>
</evidence>
<dbReference type="InterPro" id="IPR052099">
    <property type="entry name" value="Regulatory_TF_Diverse"/>
</dbReference>
<gene>
    <name evidence="4" type="ORF">B0T25DRAFT_257070</name>
</gene>
<protein>
    <recommendedName>
        <fullName evidence="3">BHLH domain-containing protein</fullName>
    </recommendedName>
</protein>
<keyword evidence="5" id="KW-1185">Reference proteome</keyword>
<feature type="domain" description="BHLH" evidence="3">
    <location>
        <begin position="352"/>
        <end position="419"/>
    </location>
</feature>
<reference evidence="4" key="1">
    <citation type="journal article" date="2023" name="Mol. Phylogenet. Evol.">
        <title>Genome-scale phylogeny and comparative genomics of the fungal order Sordariales.</title>
        <authorList>
            <person name="Hensen N."/>
            <person name="Bonometti L."/>
            <person name="Westerberg I."/>
            <person name="Brannstrom I.O."/>
            <person name="Guillou S."/>
            <person name="Cros-Aarteil S."/>
            <person name="Calhoun S."/>
            <person name="Haridas S."/>
            <person name="Kuo A."/>
            <person name="Mondo S."/>
            <person name="Pangilinan J."/>
            <person name="Riley R."/>
            <person name="LaButti K."/>
            <person name="Andreopoulos B."/>
            <person name="Lipzen A."/>
            <person name="Chen C."/>
            <person name="Yan M."/>
            <person name="Daum C."/>
            <person name="Ng V."/>
            <person name="Clum A."/>
            <person name="Steindorff A."/>
            <person name="Ohm R.A."/>
            <person name="Martin F."/>
            <person name="Silar P."/>
            <person name="Natvig D.O."/>
            <person name="Lalanne C."/>
            <person name="Gautier V."/>
            <person name="Ament-Velasquez S.L."/>
            <person name="Kruys A."/>
            <person name="Hutchinson M.I."/>
            <person name="Powell A.J."/>
            <person name="Barry K."/>
            <person name="Miller A.N."/>
            <person name="Grigoriev I.V."/>
            <person name="Debuchy R."/>
            <person name="Gladieux P."/>
            <person name="Hiltunen Thoren M."/>
            <person name="Johannesson H."/>
        </authorList>
    </citation>
    <scope>NUCLEOTIDE SEQUENCE</scope>
    <source>
        <strain evidence="4">CBS 955.72</strain>
    </source>
</reference>